<dbReference type="Gene3D" id="3.20.20.140">
    <property type="entry name" value="Metal-dependent hydrolases"/>
    <property type="match status" value="1"/>
</dbReference>
<dbReference type="AlphaFoldDB" id="A0A8H4QJ93"/>
<dbReference type="PANTHER" id="PTHR43135:SF3">
    <property type="entry name" value="ALPHA-D-RIBOSE 1-METHYLPHOSPHONATE 5-TRIPHOSPHATE DIPHOSPHATASE"/>
    <property type="match status" value="1"/>
</dbReference>
<dbReference type="InterPro" id="IPR006680">
    <property type="entry name" value="Amidohydro-rel"/>
</dbReference>
<comment type="caution">
    <text evidence="3">The sequence shown here is derived from an EMBL/GenBank/DDBJ whole genome shotgun (WGS) entry which is preliminary data.</text>
</comment>
<dbReference type="Pfam" id="PF01979">
    <property type="entry name" value="Amidohydro_1"/>
    <property type="match status" value="1"/>
</dbReference>
<evidence type="ECO:0000259" key="2">
    <source>
        <dbReference type="Pfam" id="PF01979"/>
    </source>
</evidence>
<protein>
    <recommendedName>
        <fullName evidence="2">Amidohydrolase-related domain-containing protein</fullName>
    </recommendedName>
</protein>
<dbReference type="GO" id="GO:0016810">
    <property type="term" value="F:hydrolase activity, acting on carbon-nitrogen (but not peptide) bonds"/>
    <property type="evidence" value="ECO:0007669"/>
    <property type="project" value="InterPro"/>
</dbReference>
<dbReference type="Gene3D" id="2.30.40.10">
    <property type="entry name" value="Urease, subunit C, domain 1"/>
    <property type="match status" value="1"/>
</dbReference>
<accession>A0A8H4QJ93</accession>
<dbReference type="EMBL" id="JAACJL010000057">
    <property type="protein sequence ID" value="KAF4611928.1"/>
    <property type="molecule type" value="Genomic_DNA"/>
</dbReference>
<evidence type="ECO:0000256" key="1">
    <source>
        <dbReference type="SAM" id="MobiDB-lite"/>
    </source>
</evidence>
<keyword evidence="4" id="KW-1185">Reference proteome</keyword>
<feature type="region of interest" description="Disordered" evidence="1">
    <location>
        <begin position="28"/>
        <end position="82"/>
    </location>
</feature>
<feature type="domain" description="Amidohydrolase-related" evidence="2">
    <location>
        <begin position="154"/>
        <end position="215"/>
    </location>
</feature>
<feature type="compositionally biased region" description="Pro residues" evidence="1">
    <location>
        <begin position="33"/>
        <end position="50"/>
    </location>
</feature>
<dbReference type="PANTHER" id="PTHR43135">
    <property type="entry name" value="ALPHA-D-RIBOSE 1-METHYLPHOSPHONATE 5-TRIPHOSPHATE DIPHOSPHATASE"/>
    <property type="match status" value="1"/>
</dbReference>
<gene>
    <name evidence="3" type="ORF">D9613_004361</name>
</gene>
<name>A0A8H4QJ93_9AGAR</name>
<reference evidence="3 4" key="1">
    <citation type="submission" date="2019-12" db="EMBL/GenBank/DDBJ databases">
        <authorList>
            <person name="Floudas D."/>
            <person name="Bentzer J."/>
            <person name="Ahren D."/>
            <person name="Johansson T."/>
            <person name="Persson P."/>
            <person name="Tunlid A."/>
        </authorList>
    </citation>
    <scope>NUCLEOTIDE SEQUENCE [LARGE SCALE GENOMIC DNA]</scope>
    <source>
        <strain evidence="3 4">CBS 102.39</strain>
    </source>
</reference>
<organism evidence="3 4">
    <name type="scientific">Agrocybe pediades</name>
    <dbReference type="NCBI Taxonomy" id="84607"/>
    <lineage>
        <taxon>Eukaryota</taxon>
        <taxon>Fungi</taxon>
        <taxon>Dikarya</taxon>
        <taxon>Basidiomycota</taxon>
        <taxon>Agaricomycotina</taxon>
        <taxon>Agaricomycetes</taxon>
        <taxon>Agaricomycetidae</taxon>
        <taxon>Agaricales</taxon>
        <taxon>Agaricineae</taxon>
        <taxon>Strophariaceae</taxon>
        <taxon>Agrocybe</taxon>
    </lineage>
</organism>
<dbReference type="SUPFAM" id="SSF51556">
    <property type="entry name" value="Metallo-dependent hydrolases"/>
    <property type="match status" value="1"/>
</dbReference>
<dbReference type="InterPro" id="IPR032466">
    <property type="entry name" value="Metal_Hydrolase"/>
</dbReference>
<feature type="compositionally biased region" description="Low complexity" evidence="1">
    <location>
        <begin position="69"/>
        <end position="78"/>
    </location>
</feature>
<dbReference type="InterPro" id="IPR011059">
    <property type="entry name" value="Metal-dep_hydrolase_composite"/>
</dbReference>
<evidence type="ECO:0000313" key="3">
    <source>
        <dbReference type="EMBL" id="KAF4611928.1"/>
    </source>
</evidence>
<dbReference type="InterPro" id="IPR051781">
    <property type="entry name" value="Metallo-dep_Hydrolase"/>
</dbReference>
<sequence>MRTGVFESDPPTFTAGRMRAQAMEQIQSSYPHTVPPQPLSTPPPLPPQPPIQGSYHIQGRLTTDYGNMSSSSRAPATARRTKLKEPRRVYQIYVSQMFDSVRRELVQNQVIWVDRKRGVILDVCDWEEADAWTGYLYNREVEVEVTKVDLRGLTVLPGLVDVHVHFFLHPYSETSWEDQVTKESLAERTIRATVHAKKTLMAGFTTVRDLGTEGAFDADIALRTSLSEVSRAPGYENCRTMIPGPRYYCASRAIVSSGAYGKCL</sequence>
<proteinExistence type="predicted"/>
<evidence type="ECO:0000313" key="4">
    <source>
        <dbReference type="Proteomes" id="UP000521872"/>
    </source>
</evidence>
<dbReference type="Proteomes" id="UP000521872">
    <property type="component" value="Unassembled WGS sequence"/>
</dbReference>